<dbReference type="GO" id="GO:0003676">
    <property type="term" value="F:nucleic acid binding"/>
    <property type="evidence" value="ECO:0007669"/>
    <property type="project" value="InterPro"/>
</dbReference>
<dbReference type="InterPro" id="IPR001650">
    <property type="entry name" value="Helicase_C-like"/>
</dbReference>
<keyword evidence="7" id="KW-1185">Reference proteome</keyword>
<dbReference type="STRING" id="2316362.A0A4Q2DZQ6"/>
<feature type="domain" description="Helicase C-terminal" evidence="5">
    <location>
        <begin position="357"/>
        <end position="511"/>
    </location>
</feature>
<feature type="region of interest" description="Disordered" evidence="3">
    <location>
        <begin position="44"/>
        <end position="68"/>
    </location>
</feature>
<dbReference type="GO" id="GO:0005524">
    <property type="term" value="F:ATP binding"/>
    <property type="evidence" value="ECO:0007669"/>
    <property type="project" value="UniProtKB-KW"/>
</dbReference>
<evidence type="ECO:0000313" key="6">
    <source>
        <dbReference type="EMBL" id="RXW24864.1"/>
    </source>
</evidence>
<evidence type="ECO:0000256" key="1">
    <source>
        <dbReference type="ARBA" id="ARBA00022741"/>
    </source>
</evidence>
<keyword evidence="2" id="KW-0067">ATP-binding</keyword>
<name>A0A4Q2DZQ6_9AGAR</name>
<dbReference type="InterPro" id="IPR011545">
    <property type="entry name" value="DEAD/DEAH_box_helicase_dom"/>
</dbReference>
<dbReference type="GO" id="GO:0006289">
    <property type="term" value="P:nucleotide-excision repair"/>
    <property type="evidence" value="ECO:0007669"/>
    <property type="project" value="TreeGrafter"/>
</dbReference>
<proteinExistence type="predicted"/>
<gene>
    <name evidence="6" type="ORF">EST38_g946</name>
</gene>
<dbReference type="InterPro" id="IPR018973">
    <property type="entry name" value="MZB"/>
</dbReference>
<dbReference type="GO" id="GO:0005634">
    <property type="term" value="C:nucleus"/>
    <property type="evidence" value="ECO:0007669"/>
    <property type="project" value="TreeGrafter"/>
</dbReference>
<dbReference type="PROSITE" id="PS51194">
    <property type="entry name" value="HELICASE_CTER"/>
    <property type="match status" value="1"/>
</dbReference>
<dbReference type="CDD" id="cd17923">
    <property type="entry name" value="DEXHc_Hrq1-like"/>
    <property type="match status" value="1"/>
</dbReference>
<dbReference type="Pfam" id="PF00270">
    <property type="entry name" value="DEAD"/>
    <property type="match status" value="1"/>
</dbReference>
<dbReference type="Pfam" id="PF00271">
    <property type="entry name" value="Helicase_C"/>
    <property type="match status" value="1"/>
</dbReference>
<dbReference type="InterPro" id="IPR014001">
    <property type="entry name" value="Helicase_ATP-bd"/>
</dbReference>
<evidence type="ECO:0000259" key="5">
    <source>
        <dbReference type="PROSITE" id="PS51194"/>
    </source>
</evidence>
<dbReference type="CDD" id="cd18797">
    <property type="entry name" value="SF2_C_Hrq"/>
    <property type="match status" value="1"/>
</dbReference>
<dbReference type="Proteomes" id="UP000290288">
    <property type="component" value="Unassembled WGS sequence"/>
</dbReference>
<dbReference type="InterPro" id="IPR027417">
    <property type="entry name" value="P-loop_NTPase"/>
</dbReference>
<dbReference type="PROSITE" id="PS51192">
    <property type="entry name" value="HELICASE_ATP_BIND_1"/>
    <property type="match status" value="1"/>
</dbReference>
<dbReference type="GO" id="GO:0036297">
    <property type="term" value="P:interstrand cross-link repair"/>
    <property type="evidence" value="ECO:0007669"/>
    <property type="project" value="TreeGrafter"/>
</dbReference>
<dbReference type="AlphaFoldDB" id="A0A4Q2DZQ6"/>
<accession>A0A4Q2DZQ6</accession>
<dbReference type="SMART" id="SM00490">
    <property type="entry name" value="HELICc"/>
    <property type="match status" value="1"/>
</dbReference>
<dbReference type="OrthoDB" id="18781at2759"/>
<evidence type="ECO:0008006" key="8">
    <source>
        <dbReference type="Google" id="ProtNLM"/>
    </source>
</evidence>
<dbReference type="SMART" id="SM00487">
    <property type="entry name" value="DEXDc"/>
    <property type="match status" value="1"/>
</dbReference>
<dbReference type="EMBL" id="SDEE01000012">
    <property type="protein sequence ID" value="RXW24864.1"/>
    <property type="molecule type" value="Genomic_DNA"/>
</dbReference>
<sequence length="964" mass="105995">MSALQKLIDKRNNACKEALDNLVTQASPGEDPVRLLQDAGRAFIPVDPTHSSEPEAGPSRLVPEPDERPTITTIVEEIMDQPWYKEQIVHRQSFEPKPAQLSTLNPTPSEFVLQALSDSRKISTFYSHQSTAIQAIRDGFHVVVSTSTASGKSIIYQVPLLMALEQDPGAKAIFVYPTKALAQDQKASLEQLLFTCTGLNHLKVATYDGDTPQEARSEVRDTASVIFTNFDTIHASILPHEDNWRQFLKQVKLFVVDELHYYTGLFGSHVALILRRFRRVAAAVGNRRIQFVSCTATLANSGPHMQKMFGLQSNDIVVISEDGAPRNRRDFLVWSPPMVDPSQPALGKASSIAEASSLMRFLMKRGIRVILFCKIRKVCELAMKTLKADLSNEGRYDILKRVRPYRGGYSREDRRRIESDAFSGQLLGIVSTNALELGIDIGVLDAVIMLGFPMTIPSFRQQAGRAGRRSKDSLVVLVAESFAVDQYYANHPEELFDGKLDELMVDVDSKVVLEGGAQEEKYLVVEIGQNNGDLKNIEEVEVSRAMFEVYEAGVFLHQGMTFIVKEVDHDSKVAKVIRAEVNYITSPRDFTDVNAMQTHRIRRAKSSLAYYGKIHVYVKVFGFFKISNKVILDAVEVDTPAWERYTTGFWLDVPKKTLDLLRSLQVNVAEAIHAAEHAFLIQFPLSEDVKTECKAAEKEYKVTESTRKRPARLIFYDSIGKGGGVSARAFDNVEGILEQALDVVSHCSCEDGCTKCVQSLVCKEANQVSSKFGAMIVLEGLLGRESSRVQEDTLTEPYTGPDTIVDAPPVAALEGGDAIVAAGGLELEELEGTVVVDKLTTRDAVDDKLADDIDELPSLDGLLWKELLRAGGVNGGGVDGMLETVEDTLGLAAELDVSLDKLPQTSSSQEAEFPVLVAERAALAATPAALVFPTRASKSAATGAAAIDPFPFTAVAERSSIRFS</sequence>
<dbReference type="PANTHER" id="PTHR47957:SF3">
    <property type="entry name" value="ATP-DEPENDENT HELICASE HRQ1"/>
    <property type="match status" value="1"/>
</dbReference>
<protein>
    <recommendedName>
        <fullName evidence="8">DEAD/DEAH box helicase</fullName>
    </recommendedName>
</protein>
<evidence type="ECO:0000259" key="4">
    <source>
        <dbReference type="PROSITE" id="PS51192"/>
    </source>
</evidence>
<dbReference type="GO" id="GO:0043138">
    <property type="term" value="F:3'-5' DNA helicase activity"/>
    <property type="evidence" value="ECO:0007669"/>
    <property type="project" value="TreeGrafter"/>
</dbReference>
<dbReference type="Gene3D" id="3.40.50.300">
    <property type="entry name" value="P-loop containing nucleotide triphosphate hydrolases"/>
    <property type="match status" value="2"/>
</dbReference>
<organism evidence="6 7">
    <name type="scientific">Candolleomyces aberdarensis</name>
    <dbReference type="NCBI Taxonomy" id="2316362"/>
    <lineage>
        <taxon>Eukaryota</taxon>
        <taxon>Fungi</taxon>
        <taxon>Dikarya</taxon>
        <taxon>Basidiomycota</taxon>
        <taxon>Agaricomycotina</taxon>
        <taxon>Agaricomycetes</taxon>
        <taxon>Agaricomycetidae</taxon>
        <taxon>Agaricales</taxon>
        <taxon>Agaricineae</taxon>
        <taxon>Psathyrellaceae</taxon>
        <taxon>Candolleomyces</taxon>
    </lineage>
</organism>
<dbReference type="PANTHER" id="PTHR47957">
    <property type="entry name" value="ATP-DEPENDENT HELICASE HRQ1"/>
    <property type="match status" value="1"/>
</dbReference>
<feature type="domain" description="Helicase ATP-binding" evidence="4">
    <location>
        <begin position="133"/>
        <end position="316"/>
    </location>
</feature>
<dbReference type="Pfam" id="PF09369">
    <property type="entry name" value="MZB"/>
    <property type="match status" value="1"/>
</dbReference>
<evidence type="ECO:0000313" key="7">
    <source>
        <dbReference type="Proteomes" id="UP000290288"/>
    </source>
</evidence>
<keyword evidence="1" id="KW-0547">Nucleotide-binding</keyword>
<reference evidence="6 7" key="1">
    <citation type="submission" date="2019-01" db="EMBL/GenBank/DDBJ databases">
        <title>Draft genome sequence of Psathyrella aberdarensis IHI B618.</title>
        <authorList>
            <person name="Buettner E."/>
            <person name="Kellner H."/>
        </authorList>
    </citation>
    <scope>NUCLEOTIDE SEQUENCE [LARGE SCALE GENOMIC DNA]</scope>
    <source>
        <strain evidence="6 7">IHI B618</strain>
    </source>
</reference>
<comment type="caution">
    <text evidence="6">The sequence shown here is derived from an EMBL/GenBank/DDBJ whole genome shotgun (WGS) entry which is preliminary data.</text>
</comment>
<dbReference type="SUPFAM" id="SSF52540">
    <property type="entry name" value="P-loop containing nucleoside triphosphate hydrolases"/>
    <property type="match status" value="1"/>
</dbReference>
<evidence type="ECO:0000256" key="2">
    <source>
        <dbReference type="ARBA" id="ARBA00022840"/>
    </source>
</evidence>
<evidence type="ECO:0000256" key="3">
    <source>
        <dbReference type="SAM" id="MobiDB-lite"/>
    </source>
</evidence>